<sequence length="320" mass="36523">MNIATPDLSRLERLPAEIIQTVLRFLHPWEIKALSSTSKRLRRASLSNVFRRVKFKFSLAGIEELKSLLKSNACSHVASFTYEITQLLKPEILDFSCFRSTILTTDNYVDMAKAMYDDNEDACGFPSYMTIYETVRDLCREQHSIIDEGADLLLSSVFCALPLLKEVRLSFCEVLEFDYCLLIPDIIMKDEFYRHHLEVATIAIQNARRRGVAINTVGLYDYELPHFDVWEKPDLTSLSRTLSRLLENVKVLRLSGSECVLELLSHCALGLHQLDMCEVAVADTALKNFLEANKKTIRSIGFHQTKLYPESPYRDVGIAA</sequence>
<dbReference type="PROSITE" id="PS50181">
    <property type="entry name" value="FBOX"/>
    <property type="match status" value="1"/>
</dbReference>
<dbReference type="STRING" id="655819.J4UFT1"/>
<dbReference type="GeneID" id="19892573"/>
<accession>J4UFT1</accession>
<dbReference type="InterPro" id="IPR036047">
    <property type="entry name" value="F-box-like_dom_sf"/>
</dbReference>
<dbReference type="Proteomes" id="UP000002762">
    <property type="component" value="Unassembled WGS sequence"/>
</dbReference>
<name>J4UFT1_BEAB2</name>
<dbReference type="HOGENOM" id="CLU_042085_0_0_1"/>
<proteinExistence type="predicted"/>
<protein>
    <submittedName>
        <fullName evidence="2">F-box domain, Skp2</fullName>
    </submittedName>
</protein>
<feature type="domain" description="F-box" evidence="1">
    <location>
        <begin position="8"/>
        <end position="53"/>
    </location>
</feature>
<evidence type="ECO:0000313" key="2">
    <source>
        <dbReference type="EMBL" id="EJP61482.1"/>
    </source>
</evidence>
<dbReference type="Pfam" id="PF12937">
    <property type="entry name" value="F-box-like"/>
    <property type="match status" value="1"/>
</dbReference>
<reference evidence="2 3" key="1">
    <citation type="journal article" date="2012" name="Sci. Rep.">
        <title>Genomic perspectives on the evolution of fungal entomopathogenicity in Beauveria bassiana.</title>
        <authorList>
            <person name="Xiao G."/>
            <person name="Ying S.H."/>
            <person name="Zheng P."/>
            <person name="Wang Z.L."/>
            <person name="Zhang S."/>
            <person name="Xie X.Q."/>
            <person name="Shang Y."/>
            <person name="St Leger R.J."/>
            <person name="Zhao G.P."/>
            <person name="Wang C."/>
            <person name="Feng M.G."/>
        </authorList>
    </citation>
    <scope>NUCLEOTIDE SEQUENCE [LARGE SCALE GENOMIC DNA]</scope>
    <source>
        <strain evidence="2 3">ARSEF 2860</strain>
    </source>
</reference>
<dbReference type="InterPro" id="IPR001810">
    <property type="entry name" value="F-box_dom"/>
</dbReference>
<dbReference type="InParanoid" id="J4UFT1"/>
<gene>
    <name evidence="2" type="ORF">BBA_09561</name>
</gene>
<dbReference type="RefSeq" id="XP_008602880.1">
    <property type="nucleotide sequence ID" value="XM_008604658.1"/>
</dbReference>
<evidence type="ECO:0000259" key="1">
    <source>
        <dbReference type="PROSITE" id="PS50181"/>
    </source>
</evidence>
<evidence type="ECO:0000313" key="3">
    <source>
        <dbReference type="Proteomes" id="UP000002762"/>
    </source>
</evidence>
<dbReference type="EMBL" id="JH725207">
    <property type="protein sequence ID" value="EJP61482.1"/>
    <property type="molecule type" value="Genomic_DNA"/>
</dbReference>
<keyword evidence="3" id="KW-1185">Reference proteome</keyword>
<dbReference type="SMART" id="SM00256">
    <property type="entry name" value="FBOX"/>
    <property type="match status" value="1"/>
</dbReference>
<organism evidence="2 3">
    <name type="scientific">Beauveria bassiana (strain ARSEF 2860)</name>
    <name type="common">White muscardine disease fungus</name>
    <name type="synonym">Tritirachium shiotae</name>
    <dbReference type="NCBI Taxonomy" id="655819"/>
    <lineage>
        <taxon>Eukaryota</taxon>
        <taxon>Fungi</taxon>
        <taxon>Dikarya</taxon>
        <taxon>Ascomycota</taxon>
        <taxon>Pezizomycotina</taxon>
        <taxon>Sordariomycetes</taxon>
        <taxon>Hypocreomycetidae</taxon>
        <taxon>Hypocreales</taxon>
        <taxon>Cordycipitaceae</taxon>
        <taxon>Beauveria</taxon>
    </lineage>
</organism>
<dbReference type="SUPFAM" id="SSF81383">
    <property type="entry name" value="F-box domain"/>
    <property type="match status" value="1"/>
</dbReference>
<dbReference type="AlphaFoldDB" id="J4UFT1"/>